<keyword evidence="2" id="KW-0479">Metal-binding</keyword>
<dbReference type="PANTHER" id="PTHR32308">
    <property type="entry name" value="LYASE BETA SUBUNIT, PUTATIVE (AFU_ORTHOLOGUE AFUA_4G13030)-RELATED"/>
    <property type="match status" value="1"/>
</dbReference>
<organism evidence="5">
    <name type="scientific">marine sediment metagenome</name>
    <dbReference type="NCBI Taxonomy" id="412755"/>
    <lineage>
        <taxon>unclassified sequences</taxon>
        <taxon>metagenomes</taxon>
        <taxon>ecological metagenomes</taxon>
    </lineage>
</organism>
<comment type="cofactor">
    <cofactor evidence="1">
        <name>Mg(2+)</name>
        <dbReference type="ChEBI" id="CHEBI:18420"/>
    </cofactor>
</comment>
<evidence type="ECO:0000313" key="5">
    <source>
        <dbReference type="EMBL" id="GAH06967.1"/>
    </source>
</evidence>
<proteinExistence type="predicted"/>
<dbReference type="InterPro" id="IPR015813">
    <property type="entry name" value="Pyrv/PenolPyrv_kinase-like_dom"/>
</dbReference>
<dbReference type="GO" id="GO:0006107">
    <property type="term" value="P:oxaloacetate metabolic process"/>
    <property type="evidence" value="ECO:0007669"/>
    <property type="project" value="TreeGrafter"/>
</dbReference>
<evidence type="ECO:0000256" key="2">
    <source>
        <dbReference type="ARBA" id="ARBA00022723"/>
    </source>
</evidence>
<name>X1CH68_9ZZZZ</name>
<dbReference type="EMBL" id="BART01038706">
    <property type="protein sequence ID" value="GAH06967.1"/>
    <property type="molecule type" value="Genomic_DNA"/>
</dbReference>
<accession>X1CH68</accession>
<dbReference type="PANTHER" id="PTHR32308:SF0">
    <property type="entry name" value="HPCH_HPAI ALDOLASE_CITRATE LYASE DOMAIN-CONTAINING PROTEIN"/>
    <property type="match status" value="1"/>
</dbReference>
<dbReference type="SUPFAM" id="SSF51621">
    <property type="entry name" value="Phosphoenolpyruvate/pyruvate domain"/>
    <property type="match status" value="1"/>
</dbReference>
<dbReference type="GO" id="GO:0000287">
    <property type="term" value="F:magnesium ion binding"/>
    <property type="evidence" value="ECO:0007669"/>
    <property type="project" value="TreeGrafter"/>
</dbReference>
<dbReference type="InterPro" id="IPR005000">
    <property type="entry name" value="Aldolase/citrate-lyase_domain"/>
</dbReference>
<comment type="caution">
    <text evidence="5">The sequence shown here is derived from an EMBL/GenBank/DDBJ whole genome shotgun (WGS) entry which is preliminary data.</text>
</comment>
<gene>
    <name evidence="5" type="ORF">S01H4_64040</name>
</gene>
<dbReference type="GO" id="GO:0003824">
    <property type="term" value="F:catalytic activity"/>
    <property type="evidence" value="ECO:0007669"/>
    <property type="project" value="InterPro"/>
</dbReference>
<keyword evidence="3" id="KW-0460">Magnesium</keyword>
<dbReference type="AlphaFoldDB" id="X1CH68"/>
<sequence>FKTNGAEDVLRLDRLLEETEDENNITVGVTKLFPLIESAEGVVNAYEIAKASKRNVMLTFGAEDFTADIGVKKSKEGKELFFAKEHIVLAAKAVEIQASDTVYSDFEDIEGLIKDTEISKSIGFDGRGV</sequence>
<dbReference type="Gene3D" id="3.20.20.60">
    <property type="entry name" value="Phosphoenolpyruvate-binding domains"/>
    <property type="match status" value="1"/>
</dbReference>
<feature type="non-terminal residue" evidence="5">
    <location>
        <position position="129"/>
    </location>
</feature>
<evidence type="ECO:0000256" key="1">
    <source>
        <dbReference type="ARBA" id="ARBA00001946"/>
    </source>
</evidence>
<evidence type="ECO:0000259" key="4">
    <source>
        <dbReference type="Pfam" id="PF03328"/>
    </source>
</evidence>
<protein>
    <recommendedName>
        <fullName evidence="4">HpcH/HpaI aldolase/citrate lyase domain-containing protein</fullName>
    </recommendedName>
</protein>
<reference evidence="5" key="1">
    <citation type="journal article" date="2014" name="Front. Microbiol.">
        <title>High frequency of phylogenetically diverse reductive dehalogenase-homologous genes in deep subseafloor sedimentary metagenomes.</title>
        <authorList>
            <person name="Kawai M."/>
            <person name="Futagami T."/>
            <person name="Toyoda A."/>
            <person name="Takaki Y."/>
            <person name="Nishi S."/>
            <person name="Hori S."/>
            <person name="Arai W."/>
            <person name="Tsubouchi T."/>
            <person name="Morono Y."/>
            <person name="Uchiyama I."/>
            <person name="Ito T."/>
            <person name="Fujiyama A."/>
            <person name="Inagaki F."/>
            <person name="Takami H."/>
        </authorList>
    </citation>
    <scope>NUCLEOTIDE SEQUENCE</scope>
    <source>
        <strain evidence="5">Expedition CK06-06</strain>
    </source>
</reference>
<dbReference type="InterPro" id="IPR040442">
    <property type="entry name" value="Pyrv_kinase-like_dom_sf"/>
</dbReference>
<dbReference type="Pfam" id="PF03328">
    <property type="entry name" value="HpcH_HpaI"/>
    <property type="match status" value="1"/>
</dbReference>
<evidence type="ECO:0000256" key="3">
    <source>
        <dbReference type="ARBA" id="ARBA00022842"/>
    </source>
</evidence>
<feature type="domain" description="HpcH/HpaI aldolase/citrate lyase" evidence="4">
    <location>
        <begin position="2"/>
        <end position="127"/>
    </location>
</feature>
<feature type="non-terminal residue" evidence="5">
    <location>
        <position position="1"/>
    </location>
</feature>